<evidence type="ECO:0000313" key="1">
    <source>
        <dbReference type="EMBL" id="PXF44312.1"/>
    </source>
</evidence>
<name>A0A2V3IQD8_9FLOR</name>
<dbReference type="Proteomes" id="UP000247409">
    <property type="component" value="Unassembled WGS sequence"/>
</dbReference>
<comment type="caution">
    <text evidence="1">The sequence shown here is derived from an EMBL/GenBank/DDBJ whole genome shotgun (WGS) entry which is preliminary data.</text>
</comment>
<reference evidence="1 2" key="1">
    <citation type="journal article" date="2018" name="Mol. Biol. Evol.">
        <title>Analysis of the draft genome of the red seaweed Gracilariopsis chorda provides insights into genome size evolution in Rhodophyta.</title>
        <authorList>
            <person name="Lee J."/>
            <person name="Yang E.C."/>
            <person name="Graf L."/>
            <person name="Yang J.H."/>
            <person name="Qiu H."/>
            <person name="Zel Zion U."/>
            <person name="Chan C.X."/>
            <person name="Stephens T.G."/>
            <person name="Weber A.P.M."/>
            <person name="Boo G.H."/>
            <person name="Boo S.M."/>
            <person name="Kim K.M."/>
            <person name="Shin Y."/>
            <person name="Jung M."/>
            <person name="Lee S.J."/>
            <person name="Yim H.S."/>
            <person name="Lee J.H."/>
            <person name="Bhattacharya D."/>
            <person name="Yoon H.S."/>
        </authorList>
    </citation>
    <scope>NUCLEOTIDE SEQUENCE [LARGE SCALE GENOMIC DNA]</scope>
    <source>
        <strain evidence="1 2">SKKU-2015</strain>
        <tissue evidence="1">Whole body</tissue>
    </source>
</reference>
<sequence length="167" mass="18045">MLSTGAYSASGETSDFQKYLSGLLSICSIEICGKILLTSGMICSLLHVLSKLCGEKESKTGEITALMRITEVELRAVLAKMKSIASQSEEKNVPYSEILSSQDHAVKAVCRASEYDRVAVSLMHKAPFDISKIAICDNLISGSDGSKIHRNTVNTIRSQIPFNELGA</sequence>
<gene>
    <name evidence="1" type="ORF">BWQ96_05939</name>
</gene>
<protein>
    <submittedName>
        <fullName evidence="1">Uncharacterized protein</fullName>
    </submittedName>
</protein>
<dbReference type="EMBL" id="NBIV01000095">
    <property type="protein sequence ID" value="PXF44312.1"/>
    <property type="molecule type" value="Genomic_DNA"/>
</dbReference>
<organism evidence="1 2">
    <name type="scientific">Gracilariopsis chorda</name>
    <dbReference type="NCBI Taxonomy" id="448386"/>
    <lineage>
        <taxon>Eukaryota</taxon>
        <taxon>Rhodophyta</taxon>
        <taxon>Florideophyceae</taxon>
        <taxon>Rhodymeniophycidae</taxon>
        <taxon>Gracilariales</taxon>
        <taxon>Gracilariaceae</taxon>
        <taxon>Gracilariopsis</taxon>
    </lineage>
</organism>
<keyword evidence="2" id="KW-1185">Reference proteome</keyword>
<evidence type="ECO:0000313" key="2">
    <source>
        <dbReference type="Proteomes" id="UP000247409"/>
    </source>
</evidence>
<dbReference type="AlphaFoldDB" id="A0A2V3IQD8"/>
<proteinExistence type="predicted"/>
<accession>A0A2V3IQD8</accession>